<gene>
    <name evidence="2" type="ORF">BV926_00115</name>
</gene>
<sequence length="181" mass="19180">MKTKLLMTAMAGLLASSAAFAATPGSYDTKFNVSANVPDSARITDPSGRPVTELDVVLEPAPSGKMEAQTVPLKLWNNNVSKLDISLKLDDSQSADGSKFTLYGTDGNTLSSLTYQINTITEAGAQNYVNSGESKVFSLKAASANHAELPIVFKFVSDNEYEKLGTGKYTGVVYANVTANP</sequence>
<keyword evidence="1" id="KW-0732">Signal</keyword>
<evidence type="ECO:0000313" key="2">
    <source>
        <dbReference type="EMBL" id="POE28760.1"/>
    </source>
</evidence>
<comment type="caution">
    <text evidence="2">The sequence shown here is derived from an EMBL/GenBank/DDBJ whole genome shotgun (WGS) entry which is preliminary data.</text>
</comment>
<dbReference type="AlphaFoldDB" id="A0ABD6VUK2"/>
<accession>A0ABD6VUK2</accession>
<dbReference type="Proteomes" id="UP000237274">
    <property type="component" value="Unassembled WGS sequence"/>
</dbReference>
<dbReference type="KEGG" id="pcv:BCS7_01205"/>
<dbReference type="EMBL" id="MTAO01000001">
    <property type="protein sequence ID" value="POE28760.1"/>
    <property type="molecule type" value="Genomic_DNA"/>
</dbReference>
<evidence type="ECO:0000313" key="3">
    <source>
        <dbReference type="Proteomes" id="UP000237274"/>
    </source>
</evidence>
<feature type="chain" id="PRO_5044888044" description="Fimbrial protein" evidence="1">
    <location>
        <begin position="22"/>
        <end position="181"/>
    </location>
</feature>
<dbReference type="RefSeq" id="WP_103161824.1">
    <property type="nucleotide sequence ID" value="NZ_MTAH01000003.1"/>
</dbReference>
<evidence type="ECO:0008006" key="4">
    <source>
        <dbReference type="Google" id="ProtNLM"/>
    </source>
</evidence>
<protein>
    <recommendedName>
        <fullName evidence="4">Fimbrial protein</fullName>
    </recommendedName>
</protein>
<name>A0ABD6VUK2_9GAMM</name>
<proteinExistence type="predicted"/>
<organism evidence="2 3">
    <name type="scientific">Pectobacterium odoriferum</name>
    <dbReference type="NCBI Taxonomy" id="78398"/>
    <lineage>
        <taxon>Bacteria</taxon>
        <taxon>Pseudomonadati</taxon>
        <taxon>Pseudomonadota</taxon>
        <taxon>Gammaproteobacteria</taxon>
        <taxon>Enterobacterales</taxon>
        <taxon>Pectobacteriaceae</taxon>
        <taxon>Pectobacterium</taxon>
    </lineage>
</organism>
<feature type="signal peptide" evidence="1">
    <location>
        <begin position="1"/>
        <end position="21"/>
    </location>
</feature>
<evidence type="ECO:0000256" key="1">
    <source>
        <dbReference type="SAM" id="SignalP"/>
    </source>
</evidence>
<reference evidence="2 3" key="1">
    <citation type="submission" date="2017-01" db="EMBL/GenBank/DDBJ databases">
        <title>Comparative Genomics of 38 Pectobacterium strains comprising three species revealed the characteristics of Pectobacterium carotovorum.</title>
        <authorList>
            <person name="Xie H."/>
            <person name="Ma Y."/>
            <person name="Li X."/>
        </authorList>
    </citation>
    <scope>NUCLEOTIDE SEQUENCE [LARGE SCALE GENOMIC DNA]</scope>
    <source>
        <strain evidence="2 3">Q142</strain>
    </source>
</reference>